<organism evidence="4 5">
    <name type="scientific">Anaeromassilibacillus senegalensis</name>
    <dbReference type="NCBI Taxonomy" id="1673717"/>
    <lineage>
        <taxon>Bacteria</taxon>
        <taxon>Bacillati</taxon>
        <taxon>Bacillota</taxon>
        <taxon>Clostridia</taxon>
        <taxon>Eubacteriales</taxon>
        <taxon>Acutalibacteraceae</taxon>
        <taxon>Anaeromassilibacillus</taxon>
    </lineage>
</organism>
<dbReference type="SUPFAM" id="SSF53448">
    <property type="entry name" value="Nucleotide-diphospho-sugar transferases"/>
    <property type="match status" value="2"/>
</dbReference>
<dbReference type="PANTHER" id="PTHR22916:SF51">
    <property type="entry name" value="GLYCOSYLTRANSFERASE EPSH-RELATED"/>
    <property type="match status" value="1"/>
</dbReference>
<evidence type="ECO:0000256" key="1">
    <source>
        <dbReference type="ARBA" id="ARBA00022676"/>
    </source>
</evidence>
<accession>A0ABS9MEX4</accession>
<dbReference type="InterPro" id="IPR029044">
    <property type="entry name" value="Nucleotide-diphossugar_trans"/>
</dbReference>
<feature type="domain" description="Glycosyltransferase 2-like" evidence="3">
    <location>
        <begin position="318"/>
        <end position="454"/>
    </location>
</feature>
<dbReference type="Pfam" id="PF00535">
    <property type="entry name" value="Glycos_transf_2"/>
    <property type="match status" value="1"/>
</dbReference>
<evidence type="ECO:0000259" key="3">
    <source>
        <dbReference type="Pfam" id="PF00535"/>
    </source>
</evidence>
<name>A0ABS9MEX4_9FIRM</name>
<dbReference type="CDD" id="cd00761">
    <property type="entry name" value="Glyco_tranf_GTA_type"/>
    <property type="match status" value="1"/>
</dbReference>
<dbReference type="RefSeq" id="WP_191448560.1">
    <property type="nucleotide sequence ID" value="NZ_JAKNHQ010000001.1"/>
</dbReference>
<dbReference type="InterPro" id="IPR001173">
    <property type="entry name" value="Glyco_trans_2-like"/>
</dbReference>
<dbReference type="Pfam" id="PF01501">
    <property type="entry name" value="Glyco_transf_8"/>
    <property type="match status" value="1"/>
</dbReference>
<protein>
    <submittedName>
        <fullName evidence="4">Glycosyltransferase</fullName>
        <ecNumber evidence="4">2.4.-.-</ecNumber>
    </submittedName>
</protein>
<proteinExistence type="predicted"/>
<evidence type="ECO:0000313" key="5">
    <source>
        <dbReference type="Proteomes" id="UP001298681"/>
    </source>
</evidence>
<dbReference type="InterPro" id="IPR002495">
    <property type="entry name" value="Glyco_trans_8"/>
</dbReference>
<reference evidence="4 5" key="1">
    <citation type="submission" date="2022-01" db="EMBL/GenBank/DDBJ databases">
        <title>Collection of gut derived symbiotic bacterial strains cultured from healthy donors.</title>
        <authorList>
            <person name="Lin H."/>
            <person name="Kohout C."/>
            <person name="Waligurski E."/>
            <person name="Pamer E.G."/>
        </authorList>
    </citation>
    <scope>NUCLEOTIDE SEQUENCE [LARGE SCALE GENOMIC DNA]</scope>
    <source>
        <strain evidence="4 5">DFI.7.58</strain>
    </source>
</reference>
<sequence length="691" mass="80127">MKQSWVNVAFICDSGYVIPTVVAMHSLILNKNINTNYHIHLIETDLDQSAITLFKELECDDVRIHIVHASVDSLKKLHTFDSHSHCVATVAALLKFYLPTLLPECEKVLYLDGDILVLKDLFDLYSYDFSLNHELACAVIDSGSIYYKHKYVQQVQHYFNSGVMLLNLARMRNESISEVLVQKKQELNDSSLMDQNVFNLVFDGQVHLLSIQYNVLLVNLIRAKKKYKLEDINVTYGSNYSSLGEIIEFASIVHFSSKDKPWKYQDVPWADEWYHYFQGSPVGDKVLERKCLEDENLQNEVAGEYGTSRLKGHTPKVSIVMPVYNVESYLEESLQSILSQTFQDIEIICVNDGSTDRSEAILKSIAKKDLRVIVINQSNQGQSAARNVGVKTAHGKYIYFMDSDDKLEENAIEILYREAEKEELDLLLFDGTSFYETSELEKQFPQYKTYYKRTYKYKKVRLGCDLYVEMVRNGDFKVSPCLQFFNRDFLLRNNICYKNGIIHEDNLFAFISILQANRAAHIPDVLFIRRVHESSTMTTEVGFKNFKGYFICAILMMQFLSNRSFKSAVVLAASQQISSYIKTARNIYMQLTRKERAEIHDLSEVEKLYFQKLIQDAINPTAYVERNSGNTEAIYQELQFYKKELENVKKSFSFRIGRFITFIPRKIRGTIRCYREHGLMYTLHCIFYGSP</sequence>
<evidence type="ECO:0000256" key="2">
    <source>
        <dbReference type="ARBA" id="ARBA00022679"/>
    </source>
</evidence>
<evidence type="ECO:0000313" key="4">
    <source>
        <dbReference type="EMBL" id="MCG4609357.1"/>
    </source>
</evidence>
<dbReference type="EC" id="2.4.-.-" evidence="4"/>
<dbReference type="CDD" id="cd04194">
    <property type="entry name" value="GT8_A4GalT_like"/>
    <property type="match status" value="1"/>
</dbReference>
<dbReference type="Gene3D" id="3.90.550.10">
    <property type="entry name" value="Spore Coat Polysaccharide Biosynthesis Protein SpsA, Chain A"/>
    <property type="match status" value="2"/>
</dbReference>
<dbReference type="PANTHER" id="PTHR22916">
    <property type="entry name" value="GLYCOSYLTRANSFERASE"/>
    <property type="match status" value="1"/>
</dbReference>
<keyword evidence="2 4" id="KW-0808">Transferase</keyword>
<keyword evidence="1 4" id="KW-0328">Glycosyltransferase</keyword>
<dbReference type="Proteomes" id="UP001298681">
    <property type="component" value="Unassembled WGS sequence"/>
</dbReference>
<gene>
    <name evidence="4" type="ORF">L0P57_00145</name>
</gene>
<dbReference type="GO" id="GO:0016757">
    <property type="term" value="F:glycosyltransferase activity"/>
    <property type="evidence" value="ECO:0007669"/>
    <property type="project" value="UniProtKB-KW"/>
</dbReference>
<comment type="caution">
    <text evidence="4">The sequence shown here is derived from an EMBL/GenBank/DDBJ whole genome shotgun (WGS) entry which is preliminary data.</text>
</comment>
<keyword evidence="5" id="KW-1185">Reference proteome</keyword>
<dbReference type="EMBL" id="JAKNHQ010000001">
    <property type="protein sequence ID" value="MCG4609357.1"/>
    <property type="molecule type" value="Genomic_DNA"/>
</dbReference>